<keyword evidence="3 4" id="KW-0406">Ion transport</keyword>
<dbReference type="GO" id="GO:0042777">
    <property type="term" value="P:proton motive force-driven plasma membrane ATP synthesis"/>
    <property type="evidence" value="ECO:0007669"/>
    <property type="project" value="UniProtKB-UniRule"/>
</dbReference>
<feature type="domain" description="ATP synthase A/B type C-terminal" evidence="7">
    <location>
        <begin position="340"/>
        <end position="438"/>
    </location>
</feature>
<dbReference type="Proteomes" id="UP000182835">
    <property type="component" value="Unassembled WGS sequence"/>
</dbReference>
<feature type="domain" description="ATPase F1/V1/A1 complex alpha/beta subunit nucleotide-binding" evidence="5">
    <location>
        <begin position="116"/>
        <end position="334"/>
    </location>
</feature>
<evidence type="ECO:0000256" key="2">
    <source>
        <dbReference type="ARBA" id="ARBA00022448"/>
    </source>
</evidence>
<reference evidence="8 9" key="1">
    <citation type="submission" date="2014-12" db="EMBL/GenBank/DDBJ databases">
        <title>Draft genome sequences of 29 type strains of Enterococci.</title>
        <authorList>
            <person name="Zhong Z."/>
            <person name="Sun Z."/>
            <person name="Liu W."/>
            <person name="Zhang W."/>
            <person name="Zhang H."/>
        </authorList>
    </citation>
    <scope>NUCLEOTIDE SEQUENCE [LARGE SCALE GENOMIC DNA]</scope>
    <source>
        <strain evidence="8 9">DSM 21207</strain>
    </source>
</reference>
<feature type="domain" description="ATPase F1/V1/A1 complex alpha/beta subunit N-terminal" evidence="6">
    <location>
        <begin position="3"/>
        <end position="59"/>
    </location>
</feature>
<dbReference type="Gene3D" id="3.40.50.12240">
    <property type="match status" value="1"/>
</dbReference>
<sequence>MAVDKVAGVKYEELIEVRLQTGELRKGQVLEISEDKALVQIFEGTGGINLKDSAVRFLGHPLQLGVSLDMIGRTFDGLGRPKDNGPEILPEKMLDINGEVINPMARDYPDEFIQTGISSIDHLNTLVRGQKLPVFSGSGLPHKELAAQIARQASVLNTEDDFAVVFAGIGITFEEAEYFMEDFRKTGAIDRSVVFMNLANDPAIERIATPRMALTAAEYLAYEKGMHVLVIMTDMTNYCEALREISAARREVPGRRGYPGYLYTNLATLYERAGRIKGLKGSVTQIPILTMPEDDKTHPIPDLTGYITEGQIILSRDLYKSGIKPPIDVLPSLSRLKDKGTGPGKTREDHAATMNQLFSAYAQGKQAKELAVVLGDSALSDVDKIYAQFAERFETEYVNQGYETNRSIIETLDLGWELLSILPKTELKRIKDDMIEKYLPEKG</sequence>
<keyword evidence="4" id="KW-0375">Hydrogen ion transport</keyword>
<dbReference type="Pfam" id="PF22919">
    <property type="entry name" value="ATP-synt_VA_C"/>
    <property type="match status" value="1"/>
</dbReference>
<accession>A0A1L8R2N3</accession>
<dbReference type="AlphaFoldDB" id="A0A1L8R2N3"/>
<evidence type="ECO:0000256" key="1">
    <source>
        <dbReference type="ARBA" id="ARBA00008936"/>
    </source>
</evidence>
<keyword evidence="2 4" id="KW-0813">Transport</keyword>
<evidence type="ECO:0000313" key="9">
    <source>
        <dbReference type="Proteomes" id="UP000182835"/>
    </source>
</evidence>
<dbReference type="STRING" id="317010.RU96_GL001441"/>
<dbReference type="CDD" id="cd18112">
    <property type="entry name" value="ATP-synt_V_A-type_beta_C"/>
    <property type="match status" value="1"/>
</dbReference>
<dbReference type="CDD" id="cd01135">
    <property type="entry name" value="V_A-ATPase_B"/>
    <property type="match status" value="1"/>
</dbReference>
<evidence type="ECO:0000256" key="4">
    <source>
        <dbReference type="HAMAP-Rule" id="MF_00310"/>
    </source>
</evidence>
<dbReference type="EMBL" id="JXKG01000027">
    <property type="protein sequence ID" value="OJG14011.1"/>
    <property type="molecule type" value="Genomic_DNA"/>
</dbReference>
<dbReference type="GO" id="GO:0046933">
    <property type="term" value="F:proton-transporting ATP synthase activity, rotational mechanism"/>
    <property type="evidence" value="ECO:0007669"/>
    <property type="project" value="UniProtKB-UniRule"/>
</dbReference>
<keyword evidence="4" id="KW-0066">ATP synthesis</keyword>
<organism evidence="8 9">
    <name type="scientific">Enterococcus canintestini</name>
    <dbReference type="NCBI Taxonomy" id="317010"/>
    <lineage>
        <taxon>Bacteria</taxon>
        <taxon>Bacillati</taxon>
        <taxon>Bacillota</taxon>
        <taxon>Bacilli</taxon>
        <taxon>Lactobacillales</taxon>
        <taxon>Enterococcaceae</taxon>
        <taxon>Enterococcus</taxon>
    </lineage>
</organism>
<dbReference type="InterPro" id="IPR055190">
    <property type="entry name" value="ATP-synt_VA_C"/>
</dbReference>
<evidence type="ECO:0000313" key="8">
    <source>
        <dbReference type="EMBL" id="OJG14011.1"/>
    </source>
</evidence>
<comment type="function">
    <text evidence="4">Produces ATP from ADP in the presence of a proton gradient across the membrane. The V-type beta chain is a regulatory subunit.</text>
</comment>
<dbReference type="CDD" id="cd18118">
    <property type="entry name" value="ATP-synt_V_A-type_beta_N"/>
    <property type="match status" value="1"/>
</dbReference>
<dbReference type="Pfam" id="PF02874">
    <property type="entry name" value="ATP-synt_ab_N"/>
    <property type="match status" value="1"/>
</dbReference>
<proteinExistence type="inferred from homology"/>
<dbReference type="InterPro" id="IPR027417">
    <property type="entry name" value="P-loop_NTPase"/>
</dbReference>
<dbReference type="PROSITE" id="PS00152">
    <property type="entry name" value="ATPASE_ALPHA_BETA"/>
    <property type="match status" value="1"/>
</dbReference>
<comment type="similarity">
    <text evidence="1 4">Belongs to the ATPase alpha/beta chains family.</text>
</comment>
<dbReference type="HAMAP" id="MF_00310">
    <property type="entry name" value="ATP_synth_B_arch"/>
    <property type="match status" value="1"/>
</dbReference>
<dbReference type="InterPro" id="IPR022879">
    <property type="entry name" value="V-ATPase_su_B/beta"/>
</dbReference>
<dbReference type="SUPFAM" id="SSF52540">
    <property type="entry name" value="P-loop containing nucleoside triphosphate hydrolases"/>
    <property type="match status" value="1"/>
</dbReference>
<evidence type="ECO:0000259" key="5">
    <source>
        <dbReference type="Pfam" id="PF00006"/>
    </source>
</evidence>
<evidence type="ECO:0000256" key="3">
    <source>
        <dbReference type="ARBA" id="ARBA00023065"/>
    </source>
</evidence>
<name>A0A1L8R2N3_9ENTE</name>
<dbReference type="InterPro" id="IPR000194">
    <property type="entry name" value="ATPase_F1/V1/A1_a/bsu_nucl-bd"/>
</dbReference>
<dbReference type="PANTHER" id="PTHR43389:SF4">
    <property type="entry name" value="V-TYPE PROTON ATPASE SUBUNIT B"/>
    <property type="match status" value="1"/>
</dbReference>
<dbReference type="InterPro" id="IPR004100">
    <property type="entry name" value="ATPase_F1/V1/A1_a/bsu_N"/>
</dbReference>
<comment type="caution">
    <text evidence="8">The sequence shown here is derived from an EMBL/GenBank/DDBJ whole genome shotgun (WGS) entry which is preliminary data.</text>
</comment>
<dbReference type="GO" id="GO:0005524">
    <property type="term" value="F:ATP binding"/>
    <property type="evidence" value="ECO:0007669"/>
    <property type="project" value="UniProtKB-UniRule"/>
</dbReference>
<evidence type="ECO:0000259" key="7">
    <source>
        <dbReference type="Pfam" id="PF22919"/>
    </source>
</evidence>
<dbReference type="NCBIfam" id="NF003235">
    <property type="entry name" value="PRK04196.1"/>
    <property type="match status" value="1"/>
</dbReference>
<dbReference type="Pfam" id="PF00006">
    <property type="entry name" value="ATP-synt_ab"/>
    <property type="match status" value="1"/>
</dbReference>
<dbReference type="PIRSF" id="PIRSF039114">
    <property type="entry name" value="V-ATPsynth_beta/V-ATPase_B"/>
    <property type="match status" value="1"/>
</dbReference>
<evidence type="ECO:0000259" key="6">
    <source>
        <dbReference type="Pfam" id="PF02874"/>
    </source>
</evidence>
<dbReference type="InterPro" id="IPR020003">
    <property type="entry name" value="ATPase_a/bsu_AS"/>
</dbReference>
<protein>
    <recommendedName>
        <fullName evidence="4">V-type ATP synthase beta chain</fullName>
    </recommendedName>
    <alternativeName>
        <fullName evidence="4">V-ATPase subunit B</fullName>
    </alternativeName>
</protein>
<dbReference type="PANTHER" id="PTHR43389">
    <property type="entry name" value="V-TYPE PROTON ATPASE SUBUNIT B"/>
    <property type="match status" value="1"/>
</dbReference>
<gene>
    <name evidence="4" type="primary">atpB</name>
    <name evidence="8" type="ORF">RU96_GL001441</name>
</gene>